<dbReference type="NCBIfam" id="TIGR01643">
    <property type="entry name" value="YD_repeat_2x"/>
    <property type="match status" value="8"/>
</dbReference>
<dbReference type="Pfam" id="PF05593">
    <property type="entry name" value="RHS_repeat"/>
    <property type="match status" value="6"/>
</dbReference>
<sequence length="1468" mass="160745">YDLAGDALAKYWPELEKAQADSLRALEKGRQARKDLSSANGRLDSANDWVKRAEKKAKEYEDEGKKKDVPPPDEKDVRAATRNATNAGEAKESAQSAVDSANSALAAAKRMAEDARKLREDAASACKRKLEEASDAGIQNRSWWEEGVDWVSDNWDTIVTVCKVVVAVVGIIAMIIGGPILGAIVLVAALVVLADTLHKYANGEASLWDVAFAALDCIPGMKGLTSLGGLAKGLKGLAAGGLKGMANGIKGLAKSGRTMLTNGAKGAYNRLRTKVKGCGDPVDVATGQMFLEQTDLTLLGVLPLVFTRRVASGYRTGRWFGPSWTSTVDQRLEVDDEGSVFVTEDGMLLAYPPAPASGPPVHPEAGPKWPLEALEDGGYRITDPVGGRYYHFGPAVDGDAWLLRLEDRHGNGLTFERTEDGTPLAIRHTGGYHVRLATEAGRVVQLSLVAGAEDGSDVTIRRYGFQGGDNLTEVYASGDTPLRFGYDDRLRLTSWTDTNDSHYTYSYDDLDRCTAQGGTAGHLVNTFAYDRTDPAWPGARVTAVSTPDGSASRFVIDDSCQVIAEIDPLGGTIRREFDENHHLVAVTDQLGHTTRFVNDEGGRLTRVIRPDGSVTRYDYDAGTGLPTSLVMADGSAWERAYDDRGLCTAITDPLGVTTHYTYSRTGALASSTDALGRTTTVRSDPAGLPVEAVDPRGAVTRWERDRFGRTVRVTDPLGHALRLTWSTEGHLVSRVAPDGTGESWTYDGEGNCTSHTDPLGAVSRFEYTHFDLLAARTEPDGARHAFAYDAELRLTAVIDPNGAQWSYTYDQAGRLIAETDYEGRTVDYTLDRAGNVVERTDAAGQVITYTHDVMGNVVRKGTAERVTDFTYDVLGRLVRACDGETTLTFERDRAGRVLSESVNGRTVSHTYDAVGLRESRTTPTGATSRWAYDAADNVEQLTVGGRTIRFDHDLAGLERERHIDGHLRMSQSFDDLGRLISQSVTGPQDRSLQRRSWEYRADGHLAAVEDQLGGARTFQLDPVGRVTAVHAGRFSEHYAYDGAGNQTHASWPAAYPGQEAVGPRRYDGTRLTSAGNTRYQYDGLGRITQRRRARLSRKPETWHYRWDSEDRLTETVTPDGTRWRYLYDPLGRRIAKERLAADGRTVCERTDFAWDGTHLCEQTTHSEELPDPVTLTWDHYGLRPVAQTERIGADLSQEEIDSRFYSIVTDLVGAPTELVDEHGRVAWRTRTNWWGVTAWAADSSAYTPLRFPGQYYDPETGLHYNYFRHYDPETARYLTLDPLGVDPAPNPYAYVENPQSLTDPLGLTPCDEADVTWGGRVQYGAPGPGGRATGMRATIDSSMTGGRTNPQVNVPGYEKYKKLNKTHLLGAQIGGSNKDPRNFVTMHRFANSPVMRKIEDQIRAAVDNGETIDYTVTPVYATNDPTDVVPLGLTIEARGDKGFSFTPYGADSATNAVTVLNVPKPAIP</sequence>
<keyword evidence="4" id="KW-0812">Transmembrane</keyword>
<dbReference type="InterPro" id="IPR044929">
    <property type="entry name" value="DNA/RNA_non-sp_Endonuclease_sf"/>
</dbReference>
<dbReference type="InterPro" id="IPR022385">
    <property type="entry name" value="Rhs_assc_core"/>
</dbReference>
<dbReference type="Proteomes" id="UP000621266">
    <property type="component" value="Unassembled WGS sequence"/>
</dbReference>
<evidence type="ECO:0000313" key="9">
    <source>
        <dbReference type="Proteomes" id="UP000621266"/>
    </source>
</evidence>
<accession>A0ABQ7FH23</accession>
<keyword evidence="1" id="KW-0677">Repeat</keyword>
<evidence type="ECO:0000256" key="1">
    <source>
        <dbReference type="ARBA" id="ARBA00022737"/>
    </source>
</evidence>
<evidence type="ECO:0000256" key="3">
    <source>
        <dbReference type="SAM" id="MobiDB-lite"/>
    </source>
</evidence>
<feature type="compositionally biased region" description="Basic and acidic residues" evidence="3">
    <location>
        <begin position="49"/>
        <end position="77"/>
    </location>
</feature>
<dbReference type="InterPro" id="IPR044927">
    <property type="entry name" value="Endonuclea_NS_2"/>
</dbReference>
<dbReference type="EMBL" id="WHPN01000303">
    <property type="protein sequence ID" value="KAF4407669.1"/>
    <property type="molecule type" value="Genomic_DNA"/>
</dbReference>
<dbReference type="Gene3D" id="3.40.570.10">
    <property type="entry name" value="Extracellular Endonuclease, subunit A"/>
    <property type="match status" value="1"/>
</dbReference>
<feature type="domain" description="Type VII secretion system protein EssD-like" evidence="5">
    <location>
        <begin position="1330"/>
        <end position="1424"/>
    </location>
</feature>
<name>A0ABQ7FH23_9ACTN</name>
<dbReference type="PANTHER" id="PTHR32305">
    <property type="match status" value="1"/>
</dbReference>
<evidence type="ECO:0000259" key="5">
    <source>
        <dbReference type="Pfam" id="PF13930"/>
    </source>
</evidence>
<feature type="coiled-coil region" evidence="2">
    <location>
        <begin position="91"/>
        <end position="121"/>
    </location>
</feature>
<dbReference type="Gene3D" id="2.180.10.10">
    <property type="entry name" value="RHS repeat-associated core"/>
    <property type="match status" value="2"/>
</dbReference>
<dbReference type="Pfam" id="PF20148">
    <property type="entry name" value="DUF6531"/>
    <property type="match status" value="1"/>
</dbReference>
<evidence type="ECO:0008006" key="10">
    <source>
        <dbReference type="Google" id="ProtNLM"/>
    </source>
</evidence>
<reference evidence="8 9" key="1">
    <citation type="submission" date="2019-10" db="EMBL/GenBank/DDBJ databases">
        <title>Streptomyces tenebrisbrunneis sp.nov., an endogenous actinomycete isolated from of Lycium ruthenicum.</title>
        <authorList>
            <person name="Ma L."/>
        </authorList>
    </citation>
    <scope>NUCLEOTIDE SEQUENCE [LARGE SCALE GENOMIC DNA]</scope>
    <source>
        <strain evidence="8 9">TRM 66187</strain>
    </source>
</reference>
<dbReference type="PRINTS" id="PR00394">
    <property type="entry name" value="RHSPROTEIN"/>
</dbReference>
<dbReference type="InterPro" id="IPR056823">
    <property type="entry name" value="TEN-like_YD-shell"/>
</dbReference>
<keyword evidence="2" id="KW-0175">Coiled coil</keyword>
<feature type="domain" description="Teneurin-like YD-shell" evidence="7">
    <location>
        <begin position="1202"/>
        <end position="1281"/>
    </location>
</feature>
<feature type="domain" description="Teneurin-like YD-shell" evidence="7">
    <location>
        <begin position="785"/>
        <end position="903"/>
    </location>
</feature>
<keyword evidence="4" id="KW-1133">Transmembrane helix</keyword>
<evidence type="ECO:0000259" key="7">
    <source>
        <dbReference type="Pfam" id="PF25023"/>
    </source>
</evidence>
<dbReference type="InterPro" id="IPR045351">
    <property type="entry name" value="DUF6531"/>
</dbReference>
<evidence type="ECO:0000259" key="6">
    <source>
        <dbReference type="Pfam" id="PF20148"/>
    </source>
</evidence>
<dbReference type="Pfam" id="PF13930">
    <property type="entry name" value="Endonuclea_NS_2"/>
    <property type="match status" value="1"/>
</dbReference>
<gene>
    <name evidence="8" type="ORF">GCU69_18535</name>
</gene>
<proteinExistence type="predicted"/>
<protein>
    <recommendedName>
        <fullName evidence="10">Type IV secretion protein Rhs</fullName>
    </recommendedName>
</protein>
<keyword evidence="4" id="KW-0472">Membrane</keyword>
<evidence type="ECO:0000313" key="8">
    <source>
        <dbReference type="EMBL" id="KAF4407669.1"/>
    </source>
</evidence>
<evidence type="ECO:0000256" key="2">
    <source>
        <dbReference type="SAM" id="Coils"/>
    </source>
</evidence>
<dbReference type="InterPro" id="IPR006530">
    <property type="entry name" value="YD"/>
</dbReference>
<dbReference type="InterPro" id="IPR050708">
    <property type="entry name" value="T6SS_VgrG/RHS"/>
</dbReference>
<feature type="compositionally biased region" description="Basic and acidic residues" evidence="3">
    <location>
        <begin position="26"/>
        <end position="36"/>
    </location>
</feature>
<feature type="transmembrane region" description="Helical" evidence="4">
    <location>
        <begin position="164"/>
        <end position="193"/>
    </location>
</feature>
<comment type="caution">
    <text evidence="8">The sequence shown here is derived from an EMBL/GenBank/DDBJ whole genome shotgun (WGS) entry which is preliminary data.</text>
</comment>
<dbReference type="NCBIfam" id="TIGR03696">
    <property type="entry name" value="Rhs_assc_core"/>
    <property type="match status" value="1"/>
</dbReference>
<feature type="non-terminal residue" evidence="8">
    <location>
        <position position="1"/>
    </location>
</feature>
<dbReference type="InterPro" id="IPR031325">
    <property type="entry name" value="RHS_repeat"/>
</dbReference>
<dbReference type="RefSeq" id="WP_156206644.1">
    <property type="nucleotide sequence ID" value="NZ_WHPN01000303.1"/>
</dbReference>
<feature type="region of interest" description="Disordered" evidence="3">
    <location>
        <begin position="26"/>
        <end position="77"/>
    </location>
</feature>
<dbReference type="PANTHER" id="PTHR32305:SF15">
    <property type="entry name" value="PROTEIN RHSA-RELATED"/>
    <property type="match status" value="1"/>
</dbReference>
<dbReference type="Pfam" id="PF25023">
    <property type="entry name" value="TEN_YD-shell"/>
    <property type="match status" value="2"/>
</dbReference>
<feature type="domain" description="DUF6531" evidence="6">
    <location>
        <begin position="279"/>
        <end position="351"/>
    </location>
</feature>
<evidence type="ECO:0000256" key="4">
    <source>
        <dbReference type="SAM" id="Phobius"/>
    </source>
</evidence>
<keyword evidence="9" id="KW-1185">Reference proteome</keyword>
<organism evidence="8 9">
    <name type="scientific">Streptomyces lycii</name>
    <dbReference type="NCBI Taxonomy" id="2654337"/>
    <lineage>
        <taxon>Bacteria</taxon>
        <taxon>Bacillati</taxon>
        <taxon>Actinomycetota</taxon>
        <taxon>Actinomycetes</taxon>
        <taxon>Kitasatosporales</taxon>
        <taxon>Streptomycetaceae</taxon>
        <taxon>Streptomyces</taxon>
    </lineage>
</organism>